<feature type="compositionally biased region" description="Basic and acidic residues" evidence="1">
    <location>
        <begin position="1"/>
        <end position="11"/>
    </location>
</feature>
<evidence type="ECO:0000313" key="3">
    <source>
        <dbReference type="EMBL" id="MFC6892586.1"/>
    </source>
</evidence>
<name>A0ABD5V0B6_9EURY</name>
<comment type="caution">
    <text evidence="3">The sequence shown here is derived from an EMBL/GenBank/DDBJ whole genome shotgun (WGS) entry which is preliminary data.</text>
</comment>
<gene>
    <name evidence="3" type="ORF">ACFQE9_08205</name>
</gene>
<feature type="compositionally biased region" description="Gly residues" evidence="1">
    <location>
        <begin position="16"/>
        <end position="26"/>
    </location>
</feature>
<proteinExistence type="predicted"/>
<feature type="transmembrane region" description="Helical" evidence="2">
    <location>
        <begin position="80"/>
        <end position="99"/>
    </location>
</feature>
<evidence type="ECO:0000256" key="1">
    <source>
        <dbReference type="SAM" id="MobiDB-lite"/>
    </source>
</evidence>
<feature type="region of interest" description="Disordered" evidence="1">
    <location>
        <begin position="1"/>
        <end position="31"/>
    </location>
</feature>
<evidence type="ECO:0000256" key="2">
    <source>
        <dbReference type="SAM" id="Phobius"/>
    </source>
</evidence>
<dbReference type="Proteomes" id="UP001596296">
    <property type="component" value="Unassembled WGS sequence"/>
</dbReference>
<evidence type="ECO:0000313" key="4">
    <source>
        <dbReference type="Proteomes" id="UP001596296"/>
    </source>
</evidence>
<sequence>METERADRDGSEVDEGGGGNDVGGETGDPDLRLDDLSLPQRVFVAAVQNPSRGVFLVILIGFAFSFFIALWMAFPRIGALVTGIAVVVGLLVTAVLALLR</sequence>
<reference evidence="3 4" key="1">
    <citation type="journal article" date="2019" name="Int. J. Syst. Evol. Microbiol.">
        <title>The Global Catalogue of Microorganisms (GCM) 10K type strain sequencing project: providing services to taxonomists for standard genome sequencing and annotation.</title>
        <authorList>
            <consortium name="The Broad Institute Genomics Platform"/>
            <consortium name="The Broad Institute Genome Sequencing Center for Infectious Disease"/>
            <person name="Wu L."/>
            <person name="Ma J."/>
        </authorList>
    </citation>
    <scope>NUCLEOTIDE SEQUENCE [LARGE SCALE GENOMIC DNA]</scope>
    <source>
        <strain evidence="3 4">SKJ47</strain>
    </source>
</reference>
<protein>
    <submittedName>
        <fullName evidence="3">Uncharacterized protein</fullName>
    </submittedName>
</protein>
<organism evidence="3 4">
    <name type="scientific">Halopenitus salinus</name>
    <dbReference type="NCBI Taxonomy" id="1198295"/>
    <lineage>
        <taxon>Archaea</taxon>
        <taxon>Methanobacteriati</taxon>
        <taxon>Methanobacteriota</taxon>
        <taxon>Stenosarchaea group</taxon>
        <taxon>Halobacteria</taxon>
        <taxon>Halobacteriales</taxon>
        <taxon>Haloferacaceae</taxon>
        <taxon>Halopenitus</taxon>
    </lineage>
</organism>
<keyword evidence="2" id="KW-0812">Transmembrane</keyword>
<keyword evidence="4" id="KW-1185">Reference proteome</keyword>
<keyword evidence="2" id="KW-0472">Membrane</keyword>
<feature type="transmembrane region" description="Helical" evidence="2">
    <location>
        <begin position="54"/>
        <end position="74"/>
    </location>
</feature>
<dbReference type="RefSeq" id="WP_379743040.1">
    <property type="nucleotide sequence ID" value="NZ_JBHSVN010000001.1"/>
</dbReference>
<accession>A0ABD5V0B6</accession>
<dbReference type="AlphaFoldDB" id="A0ABD5V0B6"/>
<keyword evidence="2" id="KW-1133">Transmembrane helix</keyword>
<dbReference type="EMBL" id="JBHSXL010000006">
    <property type="protein sequence ID" value="MFC6892586.1"/>
    <property type="molecule type" value="Genomic_DNA"/>
</dbReference>